<dbReference type="Pfam" id="PF07460">
    <property type="entry name" value="NUMOD3"/>
    <property type="match status" value="2"/>
</dbReference>
<protein>
    <submittedName>
        <fullName evidence="5">NUMOD3 domain-containing DNA-binding protein</fullName>
    </submittedName>
</protein>
<evidence type="ECO:0000256" key="3">
    <source>
        <dbReference type="SAM" id="MobiDB-lite"/>
    </source>
</evidence>
<evidence type="ECO:0000256" key="1">
    <source>
        <dbReference type="ARBA" id="ARBA00022722"/>
    </source>
</evidence>
<gene>
    <name evidence="5" type="ORF">ACFQJ9_06565</name>
</gene>
<dbReference type="Proteomes" id="UP001596447">
    <property type="component" value="Unassembled WGS sequence"/>
</dbReference>
<dbReference type="GO" id="GO:0016787">
    <property type="term" value="F:hydrolase activity"/>
    <property type="evidence" value="ECO:0007669"/>
    <property type="project" value="UniProtKB-KW"/>
</dbReference>
<dbReference type="Pfam" id="PF01844">
    <property type="entry name" value="HNH"/>
    <property type="match status" value="1"/>
</dbReference>
<feature type="compositionally biased region" description="Basic and acidic residues" evidence="3">
    <location>
        <begin position="101"/>
        <end position="122"/>
    </location>
</feature>
<evidence type="ECO:0000313" key="5">
    <source>
        <dbReference type="EMBL" id="MFC7199078.1"/>
    </source>
</evidence>
<dbReference type="SMART" id="SM00496">
    <property type="entry name" value="IENR2"/>
    <property type="match status" value="3"/>
</dbReference>
<evidence type="ECO:0000256" key="2">
    <source>
        <dbReference type="ARBA" id="ARBA00022801"/>
    </source>
</evidence>
<dbReference type="RefSeq" id="WP_279529024.1">
    <property type="nucleotide sequence ID" value="NZ_CP122312.1"/>
</dbReference>
<evidence type="ECO:0000313" key="6">
    <source>
        <dbReference type="Proteomes" id="UP001596447"/>
    </source>
</evidence>
<dbReference type="InterPro" id="IPR003615">
    <property type="entry name" value="HNH_nuc"/>
</dbReference>
<dbReference type="CDD" id="cd00085">
    <property type="entry name" value="HNHc"/>
    <property type="match status" value="1"/>
</dbReference>
<keyword evidence="2" id="KW-0378">Hydrolase</keyword>
<dbReference type="InterPro" id="IPR003611">
    <property type="entry name" value="NUMOD3"/>
</dbReference>
<proteinExistence type="predicted"/>
<dbReference type="AlphaFoldDB" id="A0ABD5Z1L3"/>
<dbReference type="Gene3D" id="1.10.10.60">
    <property type="entry name" value="Homeodomain-like"/>
    <property type="match status" value="1"/>
</dbReference>
<accession>A0ABD5Z1L3</accession>
<reference evidence="5 6" key="1">
    <citation type="journal article" date="2019" name="Int. J. Syst. Evol. Microbiol.">
        <title>The Global Catalogue of Microorganisms (GCM) 10K type strain sequencing project: providing services to taxonomists for standard genome sequencing and annotation.</title>
        <authorList>
            <consortium name="The Broad Institute Genomics Platform"/>
            <consortium name="The Broad Institute Genome Sequencing Center for Infectious Disease"/>
            <person name="Wu L."/>
            <person name="Ma J."/>
        </authorList>
    </citation>
    <scope>NUCLEOTIDE SEQUENCE [LARGE SCALE GENOMIC DNA]</scope>
    <source>
        <strain evidence="5 6">XZGYJ-43</strain>
    </source>
</reference>
<dbReference type="GO" id="GO:0004518">
    <property type="term" value="F:nuclease activity"/>
    <property type="evidence" value="ECO:0007669"/>
    <property type="project" value="UniProtKB-KW"/>
</dbReference>
<dbReference type="PANTHER" id="PTHR41286:SF1">
    <property type="entry name" value="HNH NUCLEASE YAJD-RELATED"/>
    <property type="match status" value="1"/>
</dbReference>
<sequence length="231" mass="26577">MVTRYRNGWWLEQKYHREGWTQKQIADECAVSPRTIRKYMDRFGVETRDVRGENHGLYGETRSEETKAKISASLTGRDVDDAWRERIAAAHRGTTLPEDVRTKISETLEGREKSAETRRKMSESTAGEKNPAWRGGHGLYYGSGWTEARERVRDRDEVCQHCGNDGSDHLLDVHHLAPVRLFIESDDHDPSDAHFDENLVLLCRPCHIRAEWGAIEEYAPMDSIPDRISEA</sequence>
<feature type="domain" description="Nuclease associated modular" evidence="4">
    <location>
        <begin position="92"/>
        <end position="108"/>
    </location>
</feature>
<dbReference type="GO" id="GO:0003677">
    <property type="term" value="F:DNA binding"/>
    <property type="evidence" value="ECO:0007669"/>
    <property type="project" value="UniProtKB-KW"/>
</dbReference>
<name>A0ABD5Z1L3_9EURY</name>
<dbReference type="PANTHER" id="PTHR41286">
    <property type="entry name" value="HNH NUCLEASE YAJD-RELATED"/>
    <property type="match status" value="1"/>
</dbReference>
<keyword evidence="5" id="KW-0238">DNA-binding</keyword>
<dbReference type="SUPFAM" id="SSF64496">
    <property type="entry name" value="DNA-binding domain of intron-encoded endonucleases"/>
    <property type="match status" value="1"/>
</dbReference>
<dbReference type="Gene3D" id="1.10.30.50">
    <property type="match status" value="1"/>
</dbReference>
<feature type="region of interest" description="Disordered" evidence="3">
    <location>
        <begin position="101"/>
        <end position="133"/>
    </location>
</feature>
<comment type="caution">
    <text evidence="5">The sequence shown here is derived from an EMBL/GenBank/DDBJ whole genome shotgun (WGS) entry which is preliminary data.</text>
</comment>
<feature type="domain" description="Nuclease associated modular" evidence="4">
    <location>
        <begin position="58"/>
        <end position="74"/>
    </location>
</feature>
<organism evidence="5 6">
    <name type="scientific">Halospeciosus flavus</name>
    <dbReference type="NCBI Taxonomy" id="3032283"/>
    <lineage>
        <taxon>Archaea</taxon>
        <taxon>Methanobacteriati</taxon>
        <taxon>Methanobacteriota</taxon>
        <taxon>Stenosarchaea group</taxon>
        <taxon>Halobacteria</taxon>
        <taxon>Halobacteriales</taxon>
        <taxon>Halobacteriaceae</taxon>
        <taxon>Halospeciosus</taxon>
    </lineage>
</organism>
<feature type="domain" description="Nuclease associated modular" evidence="4">
    <location>
        <begin position="109"/>
        <end position="125"/>
    </location>
</feature>
<evidence type="ECO:0000259" key="4">
    <source>
        <dbReference type="SMART" id="SM00496"/>
    </source>
</evidence>
<dbReference type="InterPro" id="IPR002711">
    <property type="entry name" value="HNH"/>
</dbReference>
<dbReference type="EMBL" id="JBHTAR010000011">
    <property type="protein sequence ID" value="MFC7199078.1"/>
    <property type="molecule type" value="Genomic_DNA"/>
</dbReference>
<keyword evidence="6" id="KW-1185">Reference proteome</keyword>
<keyword evidence="1" id="KW-0540">Nuclease</keyword>